<organism evidence="3 4">
    <name type="scientific">Pseudonocardia ammonioxydans</name>
    <dbReference type="NCBI Taxonomy" id="260086"/>
    <lineage>
        <taxon>Bacteria</taxon>
        <taxon>Bacillati</taxon>
        <taxon>Actinomycetota</taxon>
        <taxon>Actinomycetes</taxon>
        <taxon>Pseudonocardiales</taxon>
        <taxon>Pseudonocardiaceae</taxon>
        <taxon>Pseudonocardia</taxon>
    </lineage>
</organism>
<reference evidence="3 4" key="1">
    <citation type="submission" date="2016-10" db="EMBL/GenBank/DDBJ databases">
        <authorList>
            <person name="de Groot N.N."/>
        </authorList>
    </citation>
    <scope>NUCLEOTIDE SEQUENCE [LARGE SCALE GENOMIC DNA]</scope>
    <source>
        <strain evidence="3 4">CGMCC 4.1877</strain>
    </source>
</reference>
<gene>
    <name evidence="3" type="ORF">SAMN05216207_10615</name>
</gene>
<dbReference type="STRING" id="260086.SAMN05216207_10615"/>
<evidence type="ECO:0000313" key="4">
    <source>
        <dbReference type="Proteomes" id="UP000199614"/>
    </source>
</evidence>
<name>A0A1I5HBV1_PSUAM</name>
<keyword evidence="4" id="KW-1185">Reference proteome</keyword>
<evidence type="ECO:0000256" key="2">
    <source>
        <dbReference type="SAM" id="SignalP"/>
    </source>
</evidence>
<dbReference type="EMBL" id="FOUY01000061">
    <property type="protein sequence ID" value="SFO45291.1"/>
    <property type="molecule type" value="Genomic_DNA"/>
</dbReference>
<feature type="signal peptide" evidence="2">
    <location>
        <begin position="1"/>
        <end position="33"/>
    </location>
</feature>
<feature type="chain" id="PRO_5011785358" description="Lipoprotein" evidence="2">
    <location>
        <begin position="34"/>
        <end position="122"/>
    </location>
</feature>
<dbReference type="AlphaFoldDB" id="A0A1I5HBV1"/>
<sequence>MFGNVWRGRAVRCGLLLTGLVAVLLAVACASHAPDLHITDSAKSVSTSHDHGPSCHEAGPHDVASVSSRTDRAVPDVDGPPVVLPAVASAAAHQSVGPTSMHGRLVPTGGRSHLVLAQIART</sequence>
<keyword evidence="2" id="KW-0732">Signal</keyword>
<proteinExistence type="predicted"/>
<accession>A0A1I5HBV1</accession>
<evidence type="ECO:0000313" key="3">
    <source>
        <dbReference type="EMBL" id="SFO45291.1"/>
    </source>
</evidence>
<feature type="compositionally biased region" description="Basic and acidic residues" evidence="1">
    <location>
        <begin position="48"/>
        <end position="60"/>
    </location>
</feature>
<dbReference type="Proteomes" id="UP000199614">
    <property type="component" value="Unassembled WGS sequence"/>
</dbReference>
<protein>
    <recommendedName>
        <fullName evidence="5">Lipoprotein</fullName>
    </recommendedName>
</protein>
<evidence type="ECO:0008006" key="5">
    <source>
        <dbReference type="Google" id="ProtNLM"/>
    </source>
</evidence>
<dbReference type="PROSITE" id="PS51257">
    <property type="entry name" value="PROKAR_LIPOPROTEIN"/>
    <property type="match status" value="1"/>
</dbReference>
<feature type="region of interest" description="Disordered" evidence="1">
    <location>
        <begin position="43"/>
        <end position="79"/>
    </location>
</feature>
<evidence type="ECO:0000256" key="1">
    <source>
        <dbReference type="SAM" id="MobiDB-lite"/>
    </source>
</evidence>